<keyword evidence="4" id="KW-0804">Transcription</keyword>
<dbReference type="PANTHER" id="PTHR43133:SF8">
    <property type="entry name" value="RNA POLYMERASE SIGMA FACTOR HI_1459-RELATED"/>
    <property type="match status" value="1"/>
</dbReference>
<dbReference type="STRING" id="1642818.AWE51_12605"/>
<reference evidence="6 7" key="1">
    <citation type="submission" date="2016-01" db="EMBL/GenBank/DDBJ databases">
        <title>The draft genome sequence of Aquimarina sp. RZW4-3-2.</title>
        <authorList>
            <person name="Wang Y."/>
        </authorList>
    </citation>
    <scope>NUCLEOTIDE SEQUENCE [LARGE SCALE GENOMIC DNA]</scope>
    <source>
        <strain evidence="6 7">RZW4-3-2</strain>
    </source>
</reference>
<dbReference type="AlphaFoldDB" id="A0A162YVA0"/>
<dbReference type="Pfam" id="PF04542">
    <property type="entry name" value="Sigma70_r2"/>
    <property type="match status" value="1"/>
</dbReference>
<evidence type="ECO:0000256" key="3">
    <source>
        <dbReference type="ARBA" id="ARBA00023125"/>
    </source>
</evidence>
<dbReference type="SUPFAM" id="SSF88946">
    <property type="entry name" value="Sigma2 domain of RNA polymerase sigma factors"/>
    <property type="match status" value="1"/>
</dbReference>
<dbReference type="PANTHER" id="PTHR43133">
    <property type="entry name" value="RNA POLYMERASE ECF-TYPE SIGMA FACTO"/>
    <property type="match status" value="1"/>
</dbReference>
<evidence type="ECO:0000313" key="6">
    <source>
        <dbReference type="EMBL" id="KZS39376.1"/>
    </source>
</evidence>
<keyword evidence="2" id="KW-0731">Sigma factor</keyword>
<dbReference type="GO" id="GO:0016987">
    <property type="term" value="F:sigma factor activity"/>
    <property type="evidence" value="ECO:0007669"/>
    <property type="project" value="UniProtKB-KW"/>
</dbReference>
<organism evidence="6 7">
    <name type="scientific">Aquimarina aggregata</name>
    <dbReference type="NCBI Taxonomy" id="1642818"/>
    <lineage>
        <taxon>Bacteria</taxon>
        <taxon>Pseudomonadati</taxon>
        <taxon>Bacteroidota</taxon>
        <taxon>Flavobacteriia</taxon>
        <taxon>Flavobacteriales</taxon>
        <taxon>Flavobacteriaceae</taxon>
        <taxon>Aquimarina</taxon>
    </lineage>
</organism>
<dbReference type="OrthoDB" id="1099849at2"/>
<keyword evidence="1" id="KW-0805">Transcription regulation</keyword>
<dbReference type="GO" id="GO:0006352">
    <property type="term" value="P:DNA-templated transcription initiation"/>
    <property type="evidence" value="ECO:0007669"/>
    <property type="project" value="InterPro"/>
</dbReference>
<evidence type="ECO:0000256" key="4">
    <source>
        <dbReference type="ARBA" id="ARBA00023163"/>
    </source>
</evidence>
<dbReference type="GO" id="GO:0003677">
    <property type="term" value="F:DNA binding"/>
    <property type="evidence" value="ECO:0007669"/>
    <property type="project" value="UniProtKB-KW"/>
</dbReference>
<name>A0A162YVA0_9FLAO</name>
<evidence type="ECO:0000256" key="1">
    <source>
        <dbReference type="ARBA" id="ARBA00023015"/>
    </source>
</evidence>
<dbReference type="InterPro" id="IPR039425">
    <property type="entry name" value="RNA_pol_sigma-70-like"/>
</dbReference>
<dbReference type="RefSeq" id="WP_066317549.1">
    <property type="nucleotide sequence ID" value="NZ_LQRT01000035.1"/>
</dbReference>
<dbReference type="InterPro" id="IPR014284">
    <property type="entry name" value="RNA_pol_sigma-70_dom"/>
</dbReference>
<dbReference type="EMBL" id="LQRT01000035">
    <property type="protein sequence ID" value="KZS39376.1"/>
    <property type="molecule type" value="Genomic_DNA"/>
</dbReference>
<protein>
    <submittedName>
        <fullName evidence="6">RNA polymerase subunit sigma-24</fullName>
    </submittedName>
</protein>
<feature type="domain" description="RNA polymerase sigma-70 region 2" evidence="5">
    <location>
        <begin position="27"/>
        <end position="94"/>
    </location>
</feature>
<accession>A0A162YVA0</accession>
<keyword evidence="3" id="KW-0238">DNA-binding</keyword>
<dbReference type="NCBIfam" id="TIGR02937">
    <property type="entry name" value="sigma70-ECF"/>
    <property type="match status" value="1"/>
</dbReference>
<comment type="caution">
    <text evidence="6">The sequence shown here is derived from an EMBL/GenBank/DDBJ whole genome shotgun (WGS) entry which is preliminary data.</text>
</comment>
<proteinExistence type="predicted"/>
<evidence type="ECO:0000313" key="7">
    <source>
        <dbReference type="Proteomes" id="UP000076715"/>
    </source>
</evidence>
<dbReference type="Gene3D" id="1.10.1740.10">
    <property type="match status" value="1"/>
</dbReference>
<keyword evidence="7" id="KW-1185">Reference proteome</keyword>
<dbReference type="InterPro" id="IPR013325">
    <property type="entry name" value="RNA_pol_sigma_r2"/>
</dbReference>
<gene>
    <name evidence="6" type="ORF">AWE51_12605</name>
</gene>
<evidence type="ECO:0000256" key="2">
    <source>
        <dbReference type="ARBA" id="ARBA00023082"/>
    </source>
</evidence>
<sequence length="195" mass="22634">MSNSKLHSDQKYIEALLKNDTRLLVEIYEKFVPKVVGYIKKNNGDESKAQDIVQETLMTIYKQAKENRLQLSCPFDAYFFLLCKRKWLNELKKLSGKEVTINEEVVSIDDESVRFADETEIFNAKHELFTEMFNLLGNACKELLKMTFTIKSMEEVALKLGKSYGYVRKKKSLCIGQLTKLVQNAPKYNQIQDLL</sequence>
<dbReference type="Proteomes" id="UP000076715">
    <property type="component" value="Unassembled WGS sequence"/>
</dbReference>
<dbReference type="InterPro" id="IPR007627">
    <property type="entry name" value="RNA_pol_sigma70_r2"/>
</dbReference>
<evidence type="ECO:0000259" key="5">
    <source>
        <dbReference type="Pfam" id="PF04542"/>
    </source>
</evidence>